<dbReference type="NCBIfam" id="NF003417">
    <property type="entry name" value="PRK04813.1"/>
    <property type="match status" value="5"/>
</dbReference>
<feature type="domain" description="Carrier" evidence="6">
    <location>
        <begin position="4531"/>
        <end position="4605"/>
    </location>
</feature>
<feature type="domain" description="Carrier" evidence="6">
    <location>
        <begin position="946"/>
        <end position="1021"/>
    </location>
</feature>
<dbReference type="GO" id="GO:0008610">
    <property type="term" value="P:lipid biosynthetic process"/>
    <property type="evidence" value="ECO:0007669"/>
    <property type="project" value="UniProtKB-ARBA"/>
</dbReference>
<dbReference type="InParanoid" id="A0A263D059"/>
<evidence type="ECO:0000256" key="1">
    <source>
        <dbReference type="ARBA" id="ARBA00001957"/>
    </source>
</evidence>
<dbReference type="SUPFAM" id="SSF47336">
    <property type="entry name" value="ACP-like"/>
    <property type="match status" value="4"/>
</dbReference>
<dbReference type="Gene3D" id="3.30.559.10">
    <property type="entry name" value="Chloramphenicol acetyltransferase-like domain"/>
    <property type="match status" value="5"/>
</dbReference>
<keyword evidence="2" id="KW-0596">Phosphopantetheine</keyword>
<evidence type="ECO:0000313" key="8">
    <source>
        <dbReference type="Proteomes" id="UP000242444"/>
    </source>
</evidence>
<dbReference type="CDD" id="cd17646">
    <property type="entry name" value="A_NRPS_AB3403-like"/>
    <property type="match status" value="3"/>
</dbReference>
<dbReference type="PROSITE" id="PS00455">
    <property type="entry name" value="AMP_BINDING"/>
    <property type="match status" value="4"/>
</dbReference>
<dbReference type="SUPFAM" id="SSF52777">
    <property type="entry name" value="CoA-dependent acyltransferases"/>
    <property type="match status" value="10"/>
</dbReference>
<organism evidence="7 8">
    <name type="scientific">Amycolatopsis antarctica</name>
    <dbReference type="NCBI Taxonomy" id="1854586"/>
    <lineage>
        <taxon>Bacteria</taxon>
        <taxon>Bacillati</taxon>
        <taxon>Actinomycetota</taxon>
        <taxon>Actinomycetes</taxon>
        <taxon>Pseudonocardiales</taxon>
        <taxon>Pseudonocardiaceae</taxon>
        <taxon>Amycolatopsis</taxon>
    </lineage>
</organism>
<dbReference type="InterPro" id="IPR010071">
    <property type="entry name" value="AA_adenyl_dom"/>
</dbReference>
<dbReference type="GO" id="GO:0072330">
    <property type="term" value="P:monocarboxylic acid biosynthetic process"/>
    <property type="evidence" value="ECO:0007669"/>
    <property type="project" value="UniProtKB-ARBA"/>
</dbReference>
<dbReference type="FunFam" id="3.30.300.30:FF:000010">
    <property type="entry name" value="Enterobactin synthetase component F"/>
    <property type="match status" value="2"/>
</dbReference>
<dbReference type="InterPro" id="IPR020806">
    <property type="entry name" value="PKS_PP-bd"/>
</dbReference>
<evidence type="ECO:0000256" key="5">
    <source>
        <dbReference type="ARBA" id="ARBA00023194"/>
    </source>
</evidence>
<proteinExistence type="predicted"/>
<dbReference type="FunFam" id="3.40.50.12780:FF:000012">
    <property type="entry name" value="Non-ribosomal peptide synthetase"/>
    <property type="match status" value="3"/>
</dbReference>
<dbReference type="GO" id="GO:0005829">
    <property type="term" value="C:cytosol"/>
    <property type="evidence" value="ECO:0007669"/>
    <property type="project" value="TreeGrafter"/>
</dbReference>
<evidence type="ECO:0000313" key="7">
    <source>
        <dbReference type="EMBL" id="OZM71812.1"/>
    </source>
</evidence>
<dbReference type="GO" id="GO:0031177">
    <property type="term" value="F:phosphopantetheine binding"/>
    <property type="evidence" value="ECO:0007669"/>
    <property type="project" value="InterPro"/>
</dbReference>
<dbReference type="NCBIfam" id="TIGR01720">
    <property type="entry name" value="NRPS-para261"/>
    <property type="match status" value="1"/>
</dbReference>
<dbReference type="InterPro" id="IPR001242">
    <property type="entry name" value="Condensation_dom"/>
</dbReference>
<comment type="caution">
    <text evidence="7">The sequence shown here is derived from an EMBL/GenBank/DDBJ whole genome shotgun (WGS) entry which is preliminary data.</text>
</comment>
<dbReference type="NCBIfam" id="TIGR01733">
    <property type="entry name" value="AA-adenyl-dom"/>
    <property type="match status" value="4"/>
</dbReference>
<dbReference type="EMBL" id="NKYE01000011">
    <property type="protein sequence ID" value="OZM71812.1"/>
    <property type="molecule type" value="Genomic_DNA"/>
</dbReference>
<dbReference type="Gene3D" id="3.40.50.980">
    <property type="match status" value="4"/>
</dbReference>
<dbReference type="InterPro" id="IPR020845">
    <property type="entry name" value="AMP-binding_CS"/>
</dbReference>
<dbReference type="Pfam" id="PF00668">
    <property type="entry name" value="Condensation"/>
    <property type="match status" value="5"/>
</dbReference>
<accession>A0A263D059</accession>
<comment type="cofactor">
    <cofactor evidence="1">
        <name>pantetheine 4'-phosphate</name>
        <dbReference type="ChEBI" id="CHEBI:47942"/>
    </cofactor>
</comment>
<dbReference type="InterPro" id="IPR010060">
    <property type="entry name" value="NRPS_synth"/>
</dbReference>
<dbReference type="GO" id="GO:0017000">
    <property type="term" value="P:antibiotic biosynthetic process"/>
    <property type="evidence" value="ECO:0007669"/>
    <property type="project" value="UniProtKB-KW"/>
</dbReference>
<dbReference type="InterPro" id="IPR009081">
    <property type="entry name" value="PP-bd_ACP"/>
</dbReference>
<dbReference type="InterPro" id="IPR000873">
    <property type="entry name" value="AMP-dep_synth/lig_dom"/>
</dbReference>
<feature type="domain" description="Carrier" evidence="6">
    <location>
        <begin position="3031"/>
        <end position="3105"/>
    </location>
</feature>
<dbReference type="GO" id="GO:0044550">
    <property type="term" value="P:secondary metabolite biosynthetic process"/>
    <property type="evidence" value="ECO:0007669"/>
    <property type="project" value="UniProtKB-ARBA"/>
</dbReference>
<dbReference type="FunFam" id="2.30.38.10:FF:000001">
    <property type="entry name" value="Non-ribosomal peptide synthetase PvdI"/>
    <property type="match status" value="2"/>
</dbReference>
<dbReference type="Pfam" id="PF00550">
    <property type="entry name" value="PP-binding"/>
    <property type="match status" value="4"/>
</dbReference>
<evidence type="ECO:0000256" key="3">
    <source>
        <dbReference type="ARBA" id="ARBA00022553"/>
    </source>
</evidence>
<dbReference type="PANTHER" id="PTHR45527">
    <property type="entry name" value="NONRIBOSOMAL PEPTIDE SYNTHETASE"/>
    <property type="match status" value="1"/>
</dbReference>
<dbReference type="FunCoup" id="A0A263D059">
    <property type="interactions" value="3"/>
</dbReference>
<dbReference type="OrthoDB" id="2378856at2"/>
<dbReference type="InterPro" id="IPR045851">
    <property type="entry name" value="AMP-bd_C_sf"/>
</dbReference>
<sequence>MTRTGLEDVLPLSPLQEGMFFLSSFDENARDVYTVQLQFELAGEVDADALRAAARALLDRHANLRVAITATGVERPVQLVMRHVEVPFTETDVPGATAGERRHAADMIAEEDQRTRFDVEAPPLVRFTLLHLAEDEHRLLLTHHHLLMDGWSGPLLGRDLFALYAARGDASRLPRVRPYRNYLAWLAGRDRDAARAAWRATLSDVDGATLVAGTDPGRSPAFPERLADHLPEEAAARLTAFARARGVTLNTVVQAAWAIVLGARTGRQDVVFGTTVHGRPADLPGAHDMVGLFINTVPVRVRLDPAESVGGLLDRVQAEQAALLDYQHLGLTEIQQLAGGGELFDSLVVFESYPVDEQALVEQQRAGGLDVRAVQTRDAVHYPVSMILIPGRELEVRCTFRADVLDAGDARLLLDTLVRVLTALAEDAALPVGRLPLLGAAERDTVLRAWNDTARPLPATTLPALFAEWVTATPDAPAVLAGDARWTFAELDARIGAIAAALRADGVRAGDVVAVALPRSAELVATLYAVHRLGAAYLPIDPAHPADRAEFMISDAEPAAVVTGAGLPARGLPPVTDSAAGPRHAAYVIYTSGSTGRPKGVVVSHAAIANRLRWMRETYRPSTTDRMMLKTPVSFDVSVPELFWPAATGCALVVARPDGHRDPAYLARLIEDEQVTTVHFVPSMLNAYLADPAAASAVPPRRVLCSGEALPGELAVRARQVLGEIELLNLYGPTEAAVEVTMADAGAEDSTRPVPIGRPLWNTRCYVLDAALRPVAAGSPGELYLAGAQLADGYVRRAGLSATRFVADPHGPAGERMYRTGDLAAWNADGTLRYLGRTDDQVKVRGFRIEPGEIEQAMIAVPGVVGAVVLARPGAGGAQELIGYAESATESTTAEALRTALAATLPEYMIPAVLLVVPEFPLTANGKLDRAALPEPVRESVTAHREARDHTETLISEQFAAVLGVPHAGVDDNFFALGGHSLLVVKLVSALRSVLGSQLSVRTVFENPTAAGLARALTAASDGAPAITAGPRPECVPLSATQRSLWFLYRMDGPSATYNLPLVWRIGGHLDVAALRAAAADLCDRHEVLRTVFPDHDGTPYQQVLDQVRPELPLVEVTEAELVPGIGAAAAHEFRLDREPPLRPVLFRLAEDDHVLLFLLHHIAGDEWSAGPLRRDLFGAYRARTLGAAPQQEPLPVQYADFALWQGKLLDGTELADRQGRFWQATLDGLPELIELPTDHPRPAVAGQHGDAVEFTLPPSVREAARALAADCGVTQFMLMQAAVAGLLHRLGAGEDIPLGTQVAGRADSVLDEVVGFFTDTVVLRTDLGGRPTFRELLGRVREADLSAFGNQDLPFDRVVDLVRPRRSLAHHPLFTVGIAYQHADIEARRFGGLTVAPHRIQVPVAKFDLDFEFVATSTGEVHGALIHRTDLFERRSAELLTDRLLRFLGEALADPDRPVSSIELMTARERDRLLDRGRGVRQPGRRGIAALFAAAVARTPQAPAVLTGAGTRSYAELDADTARLARVLRARGAGAETPVLVALGRGLDAVTAFLAVARAGAVYLPVTPDTPAARIAEIVAGSAPVLALTTGATAGSLPPGLPAVLLDAPLPADDPGAPLPEPLPGAAAYLIHTSGSTGRPKGVLVADSAIEALVATAVRTYGAGTGARVLQFTSPAFDVFVEELAMSVLSGGTLCVPDESERLGEGLARYLARTGITHVDLPPAALETLPAGGLPEGTTVVVGSDRVPAGLLGRWASGHRVFNAYGPTETTVNATVWECPRDFDGGGRVLIGGPDTGRRVYVLDEALRPVPSGVPGELYVCGDALARGYRNAPAETSARFVADPLGGTGARMYRTGDLARWTADGELEFLGRSDEQLKVRGFRIEPGEVEAALLAEPEIGACAVVTRADGSASRLVAYVVPLGRVDRVDPEGLRGRLAALLPGYLVPAAVVEVAELPLNASGKVDRRALSTSDRFAPGTATGAGRAPGTAAELALATAYASILGVPEVDADAGFFALGGDSISSIQVVSRMRAAGWRITARQVFEQQTVAELAAVAEPVDPAERAERPVPGDLAVDPVALTGVVPAGAEIAELWPLSPLQEGLLFLDSLESDGADVYTVQQVFDLDGDLDPALLRRCAETLLDRYPNLRAGFVQGESPRPAQFVLDRVTLPWREIDLSDVDDVEARSRFDAIAERDRAAGFDLAAPPLIRATLVRVPGGGHRFLLSHHHILMDGWSGPLYGRELFVLYGNGNRSETLPEPAAYRDYLGWLAGQDRESATAAWREALSDVDEPTLVAPGLTPAALPAEVSVELPEEVTAGLAALARDRGLTLNTVVQVLWSLVLAGHTGSQDVVFGTTVHGRPADLAGSEQMIGLFINTVPVRVRLHPAETAATLLTRVRAEQSRLVDAQYLGLAEIQRAAGTGQLFDTLVVFESYPIDDAALAEAEEQAGLRVAGLTEVDATHYPLTLLIAPGERLRLSVRHRPDAIDENTARRLTGTLERAAAWLWHDPDAAVGTARLVAERDHDTVLRTWNATAHPVPDTTLPALFAEQVARTPRATALVADGEHHTYAEFEARVAALAGGLREHGAGPGTVVAVRLPRSIDLVATLHAVHRCGAAYLPVDPDHPEHRIRLLTEDARPVVTVTPDLLGRLAEGPVLPAGTVAVSGADAAYVIYTSGSTGVPKGVVVEHGAIANRLLWMAEHYGFGPGERTLQKTPATFDVSVWEFFLPLLTGGTLVLARPDGHRDPAYLAELIRTESVDTVHFVPSMLTAFLAEPAAADCAGTLRRLVCSGEALPADLTVRARETLGVAVHNLYGPTEAAVDVTAWDTGSDDGSRPVPIGRPVWNTRVYVLDPALRPVAPEAPGELYLAGAQLARGYLGRAALSARAFVADPHGGSGERMYRTGDLAAWNADGTLRYLGRTDHQVKLRGQRIEPGEIEHALRALDGVAEAAVLALGDAAGTRLVGYVTAGGAEVTGDRLRDALATRLPAHLVPSAVLVLDSLPLTSSGKLDRKALPAPDFAAATGGREPDGPVESALATAFADVLGLDRVGADDGFFALGGDSISSLQLIGRLRALGHRVTPRQVFELRTVGELARVAVPAAASVPVRDSALATDGSGTAVLLPVMRELRELGGDHRRFSQSMLVGVPAAAWLDDLRALLAALLDTHDALRAELGEDWEYRIRPRAAVAPADILRRVDITEAGEELAAVIGREFAAELDALDPGRGRMLRAVWFDAGRDRPGRLLLLAHHLVVDGVSWRVLLDDLATGWDSRRSGARIVLEPAGTSLPAWSRALAARSDDPQWMEDRARWQEILSGPARIGTERALDAAIDTRATVRSHELTISGEVTAELLTSVPAAVHGGVQDVLLAALALAVGRRRRAHGHRSGGGLRIDLEGHGRDEHLVPGTDLSRTVGWFTTVYPVLIGADTADVLGTMMSVKEELRAVPDALGFGVLRHLRPDGAELGGDTASVLFNYLGRMGTPGGGTGDWTPAAESGSLDASADRVTPVSHPLEINAVTVDTGQGPELHATWSFADGVFDEAGVRELAEGWRTALAELATAARGVDRRTPSDFPLATVEQSDVDTLARPGIEDLLPLSPLQEGLLFQSVVDEGGAGAYMVAHTHEIDGEVDPERLRAAGTALLERHAALRASFRQTVSGGFVQVIPARAELVPEFHDLSDVDGVGAARTLDTLTADAAATRFDPAEGPLVRLVLVRLAARRHRLLLTHHHILADGWSGPLLAGELFALYGNGADPSALDPVRPYSDHLAWLSRQDDAAAERAWTTALSGVDGPTLIAPDAAPAAGEPERLTEELPAGLTERIDATCAELGITRSTVLNAAWALVLGRHTGRTDVVFGVTVHGRPADLPGSDRMIGLFINTVPVRVRVDHAEPVPELLCRLRDEQSRLLEHQHAGLARIQRWAGTGELFDTLVVYESYPVDQRGLAETERAAGLRVDSVTGTDATHYPLTLVAVPGDRLTVGLDVRTDVVPRETADALLRALVTALTGLAGADARPVGRLPLLPENERTAALGQGRGPQVAVETATLDTLFAQRVRTAPDAEAVSHDGRTLSYAGFDELAGRIAGGLAARGAGPGALVAVSLPRSIEMVATLYAVHRCGAAYLPVDPEHPEERIAALLADAAPSVVVTEEMLGELTGGPPMRAGTVCVPAAAPAYVIYTSGSTGRPKGVVVGHDAVVNRLRWMEQEYGFGPADRILQKTPITFDVSVWELFLPLITGGTLEIADPGGHRDPAYLAGLIRTTGVTTVHFVPSMLRPFLDEPSAAGLGLRRVVCSGEALGEDLVRAHRRVLPGTALLNLYGPTEAAVDVTHADTAREPEGTSVPIGRPVWNTGAHVLDGALRPVPAGAAGELYLAGVQLARGYLGRAGLTAERFVANPLGENGSRLYRTGDLARRRADGALEYLGRTDEQVKIRGQRVEPGEVTAAMAALPGVGGAETIARPDGAGGLRLIGYLLGPDRDPAPIREALVAVLPAHLVPAAFVWLDEFPVTPNGKLDRAALPDPDPVATGEVGPRNDVERLLAEETARVLGLDRVGVLDDFFALGGDSILSLRLIGRARQSGLRVTARQVFELRTVAALAVVADTVAAADEPVTGSTAPLIELDEDEFADFADEWSVS</sequence>
<dbReference type="PROSITE" id="PS00012">
    <property type="entry name" value="PHOSPHOPANTETHEINE"/>
    <property type="match status" value="4"/>
</dbReference>
<dbReference type="FunFam" id="1.10.1200.10:FF:000016">
    <property type="entry name" value="Non-ribosomal peptide synthase"/>
    <property type="match status" value="1"/>
</dbReference>
<dbReference type="InterPro" id="IPR025110">
    <property type="entry name" value="AMP-bd_C"/>
</dbReference>
<dbReference type="Pfam" id="PF13193">
    <property type="entry name" value="AMP-binding_C"/>
    <property type="match status" value="3"/>
</dbReference>
<dbReference type="Gene3D" id="2.30.38.10">
    <property type="entry name" value="Luciferase, Domain 3"/>
    <property type="match status" value="2"/>
</dbReference>
<dbReference type="Proteomes" id="UP000242444">
    <property type="component" value="Unassembled WGS sequence"/>
</dbReference>
<dbReference type="PANTHER" id="PTHR45527:SF1">
    <property type="entry name" value="FATTY ACID SYNTHASE"/>
    <property type="match status" value="1"/>
</dbReference>
<feature type="domain" description="Carrier" evidence="6">
    <location>
        <begin position="1987"/>
        <end position="2061"/>
    </location>
</feature>
<evidence type="ECO:0000259" key="6">
    <source>
        <dbReference type="PROSITE" id="PS50075"/>
    </source>
</evidence>
<evidence type="ECO:0000256" key="4">
    <source>
        <dbReference type="ARBA" id="ARBA00022737"/>
    </source>
</evidence>
<dbReference type="RefSeq" id="WP_094864095.1">
    <property type="nucleotide sequence ID" value="NZ_NKYE01000011.1"/>
</dbReference>
<dbReference type="InterPro" id="IPR006162">
    <property type="entry name" value="Ppantetheine_attach_site"/>
</dbReference>
<dbReference type="SUPFAM" id="SSF56801">
    <property type="entry name" value="Acetyl-CoA synthetase-like"/>
    <property type="match status" value="4"/>
</dbReference>
<dbReference type="GO" id="GO:0003824">
    <property type="term" value="F:catalytic activity"/>
    <property type="evidence" value="ECO:0007669"/>
    <property type="project" value="InterPro"/>
</dbReference>
<dbReference type="InterPro" id="IPR036736">
    <property type="entry name" value="ACP-like_sf"/>
</dbReference>
<dbReference type="Pfam" id="PF00501">
    <property type="entry name" value="AMP-binding"/>
    <property type="match status" value="4"/>
</dbReference>
<reference evidence="7 8" key="1">
    <citation type="submission" date="2017-07" db="EMBL/GenBank/DDBJ databases">
        <title>Amycolatopsis antarcticus sp. nov., isolated from the surface of an Antarcticus brown macroalga.</title>
        <authorList>
            <person name="Wang J."/>
            <person name="Leiva S."/>
            <person name="Huang J."/>
            <person name="Huang Y."/>
        </authorList>
    </citation>
    <scope>NUCLEOTIDE SEQUENCE [LARGE SCALE GENOMIC DNA]</scope>
    <source>
        <strain evidence="7 8">AU-G6</strain>
    </source>
</reference>
<dbReference type="GO" id="GO:0043041">
    <property type="term" value="P:amino acid activation for nonribosomal peptide biosynthetic process"/>
    <property type="evidence" value="ECO:0007669"/>
    <property type="project" value="TreeGrafter"/>
</dbReference>
<dbReference type="Gene3D" id="3.30.300.30">
    <property type="match status" value="4"/>
</dbReference>
<dbReference type="FunFam" id="3.40.50.980:FF:000002">
    <property type="entry name" value="Enterobactin synthetase component F"/>
    <property type="match status" value="2"/>
</dbReference>
<dbReference type="SMART" id="SM00823">
    <property type="entry name" value="PKS_PP"/>
    <property type="match status" value="4"/>
</dbReference>
<dbReference type="Gene3D" id="3.30.559.30">
    <property type="entry name" value="Nonribosomal peptide synthetase, condensation domain"/>
    <property type="match status" value="5"/>
</dbReference>
<dbReference type="CDD" id="cd19540">
    <property type="entry name" value="LCL_NRPS-like"/>
    <property type="match status" value="1"/>
</dbReference>
<keyword evidence="8" id="KW-1185">Reference proteome</keyword>
<dbReference type="CDD" id="cd19543">
    <property type="entry name" value="DCL_NRPS"/>
    <property type="match status" value="2"/>
</dbReference>
<keyword evidence="3" id="KW-0597">Phosphoprotein</keyword>
<gene>
    <name evidence="7" type="ORF">CFN78_18470</name>
</gene>
<protein>
    <submittedName>
        <fullName evidence="7">Non-ribosomal peptide synthetase</fullName>
    </submittedName>
</protein>
<evidence type="ECO:0000256" key="2">
    <source>
        <dbReference type="ARBA" id="ARBA00022450"/>
    </source>
</evidence>
<keyword evidence="5" id="KW-0045">Antibiotic biosynthesis</keyword>
<dbReference type="Gene3D" id="1.10.1200.10">
    <property type="entry name" value="ACP-like"/>
    <property type="match status" value="4"/>
</dbReference>
<dbReference type="CDD" id="cd05930">
    <property type="entry name" value="A_NRPS"/>
    <property type="match status" value="1"/>
</dbReference>
<name>A0A263D059_9PSEU</name>
<dbReference type="InterPro" id="IPR023213">
    <property type="entry name" value="CAT-like_dom_sf"/>
</dbReference>
<dbReference type="PROSITE" id="PS50075">
    <property type="entry name" value="CARRIER"/>
    <property type="match status" value="4"/>
</dbReference>
<keyword evidence="4" id="KW-0677">Repeat</keyword>
<dbReference type="InterPro" id="IPR042099">
    <property type="entry name" value="ANL_N_sf"/>
</dbReference>
<dbReference type="Gene3D" id="3.40.50.12780">
    <property type="entry name" value="N-terminal domain of ligase-like"/>
    <property type="match status" value="2"/>
</dbReference>